<keyword evidence="4" id="KW-0812">Transmembrane</keyword>
<reference evidence="6" key="1">
    <citation type="submission" date="2018-06" db="EMBL/GenBank/DDBJ databases">
        <authorList>
            <person name="Zhirakovskaya E."/>
        </authorList>
    </citation>
    <scope>NUCLEOTIDE SEQUENCE</scope>
</reference>
<evidence type="ECO:0000256" key="2">
    <source>
        <dbReference type="ARBA" id="ARBA00022748"/>
    </source>
</evidence>
<proteinExistence type="predicted"/>
<dbReference type="InterPro" id="IPR056412">
    <property type="entry name" value="Ig_CycH"/>
</dbReference>
<evidence type="ECO:0000256" key="3">
    <source>
        <dbReference type="SAM" id="MobiDB-lite"/>
    </source>
</evidence>
<keyword evidence="2" id="KW-0201">Cytochrome c-type biogenesis</keyword>
<dbReference type="GO" id="GO:0005886">
    <property type="term" value="C:plasma membrane"/>
    <property type="evidence" value="ECO:0007669"/>
    <property type="project" value="TreeGrafter"/>
</dbReference>
<organism evidence="6">
    <name type="scientific">hydrothermal vent metagenome</name>
    <dbReference type="NCBI Taxonomy" id="652676"/>
    <lineage>
        <taxon>unclassified sequences</taxon>
        <taxon>metagenomes</taxon>
        <taxon>ecological metagenomes</taxon>
    </lineage>
</organism>
<dbReference type="PANTHER" id="PTHR47870">
    <property type="entry name" value="CYTOCHROME C-TYPE BIOGENESIS PROTEIN CCMH"/>
    <property type="match status" value="1"/>
</dbReference>
<evidence type="ECO:0000256" key="1">
    <source>
        <dbReference type="ARBA" id="ARBA00004196"/>
    </source>
</evidence>
<dbReference type="InterPro" id="IPR017560">
    <property type="entry name" value="Cyt_c_biogenesis_CcmI"/>
</dbReference>
<dbReference type="PANTHER" id="PTHR47870:SF1">
    <property type="entry name" value="CYTOCHROME C-TYPE BIOGENESIS PROTEIN CCMH"/>
    <property type="match status" value="1"/>
</dbReference>
<evidence type="ECO:0000313" key="6">
    <source>
        <dbReference type="EMBL" id="VAW80393.1"/>
    </source>
</evidence>
<dbReference type="Pfam" id="PF23892">
    <property type="entry name" value="Ig_CycH"/>
    <property type="match status" value="1"/>
</dbReference>
<feature type="compositionally biased region" description="Polar residues" evidence="3">
    <location>
        <begin position="139"/>
        <end position="150"/>
    </location>
</feature>
<dbReference type="NCBIfam" id="TIGR03142">
    <property type="entry name" value="cytochro_ccmI"/>
    <property type="match status" value="1"/>
</dbReference>
<dbReference type="SUPFAM" id="SSF48452">
    <property type="entry name" value="TPR-like"/>
    <property type="match status" value="1"/>
</dbReference>
<dbReference type="SMART" id="SM00028">
    <property type="entry name" value="TPR"/>
    <property type="match status" value="2"/>
</dbReference>
<dbReference type="AlphaFoldDB" id="A0A3B0YWV5"/>
<dbReference type="Gene3D" id="1.25.40.10">
    <property type="entry name" value="Tetratricopeptide repeat domain"/>
    <property type="match status" value="1"/>
</dbReference>
<evidence type="ECO:0000256" key="4">
    <source>
        <dbReference type="SAM" id="Phobius"/>
    </source>
</evidence>
<dbReference type="GO" id="GO:0030313">
    <property type="term" value="C:cell envelope"/>
    <property type="evidence" value="ECO:0007669"/>
    <property type="project" value="UniProtKB-SubCell"/>
</dbReference>
<protein>
    <recommendedName>
        <fullName evidence="5">Cytochrome c-type biogenesis protein H Ig-like domain-containing protein</fullName>
    </recommendedName>
</protein>
<dbReference type="InterPro" id="IPR019734">
    <property type="entry name" value="TPR_rpt"/>
</dbReference>
<feature type="transmembrane region" description="Helical" evidence="4">
    <location>
        <begin position="99"/>
        <end position="118"/>
    </location>
</feature>
<dbReference type="EMBL" id="UOFL01000197">
    <property type="protein sequence ID" value="VAW80393.1"/>
    <property type="molecule type" value="Genomic_DNA"/>
</dbReference>
<feature type="domain" description="Cytochrome c-type biogenesis protein H Ig-like" evidence="5">
    <location>
        <begin position="346"/>
        <end position="452"/>
    </location>
</feature>
<keyword evidence="4" id="KW-0472">Membrane</keyword>
<dbReference type="GO" id="GO:0017004">
    <property type="term" value="P:cytochrome complex assembly"/>
    <property type="evidence" value="ECO:0007669"/>
    <property type="project" value="UniProtKB-KW"/>
</dbReference>
<gene>
    <name evidence="6" type="ORF">MNBD_GAMMA12-2848</name>
</gene>
<evidence type="ECO:0000259" key="5">
    <source>
        <dbReference type="Pfam" id="PF23892"/>
    </source>
</evidence>
<dbReference type="InterPro" id="IPR011990">
    <property type="entry name" value="TPR-like_helical_dom_sf"/>
</dbReference>
<comment type="subcellular location">
    <subcellularLocation>
        <location evidence="1">Cell envelope</location>
    </subcellularLocation>
</comment>
<keyword evidence="4" id="KW-1133">Transmembrane helix</keyword>
<feature type="region of interest" description="Disordered" evidence="3">
    <location>
        <begin position="128"/>
        <end position="150"/>
    </location>
</feature>
<accession>A0A3B0YWV5</accession>
<sequence>MSPIVLFLLITLILLYIGYFFILPILSASNYNPDDDQNILSTDLYKKKLAELNAEFNAGTIEQNEFETAEKELKLQLLSDASVNPDKVYRSSEASKYRIALMLLIAVPSFVVAFYLWIGHPEALNQGVARNNPHGVASSPKTRLTKPVTQVSTSTTAKKTMKRAMPHLSSSNLAKLEEKLKKKPNDPTVQYTLARAYQQRRQYKKSAAMYKQLLSRIPKTHQRGASFANFLASYADVLASSLQGKLDGEPIQIVFQALKAYPNHGMSLHLAGTYYFRKNDYKAALKYWEKLHKLSAKRPQYAQQIMASINLAKQKLAGGSGIISATKLPTTTIKPTKTNNVPFSITGVISIDPALKFTPPANSYLFVFAKQPNGPPRPLAALKISSISYPYHFTLDNNNLLFKGGRSLKDMMPLVLTARITKTGNALDRAGSVTGSITVTNTAHKNVKIIINKK</sequence>
<name>A0A3B0YWV5_9ZZZZ</name>
<dbReference type="InterPro" id="IPR051263">
    <property type="entry name" value="C-type_cytochrome_biogenesis"/>
</dbReference>
<feature type="transmembrane region" description="Helical" evidence="4">
    <location>
        <begin position="6"/>
        <end position="26"/>
    </location>
</feature>